<evidence type="ECO:0000313" key="3">
    <source>
        <dbReference type="EMBL" id="MBC8208523.1"/>
    </source>
</evidence>
<keyword evidence="1" id="KW-0520">NAD</keyword>
<dbReference type="Pfam" id="PF01370">
    <property type="entry name" value="Epimerase"/>
    <property type="match status" value="1"/>
</dbReference>
<dbReference type="SUPFAM" id="SSF51735">
    <property type="entry name" value="NAD(P)-binding Rossmann-fold domains"/>
    <property type="match status" value="1"/>
</dbReference>
<protein>
    <submittedName>
        <fullName evidence="3">GDP-mannose 4,6-dehydratase</fullName>
    </submittedName>
</protein>
<dbReference type="AlphaFoldDB" id="A0A8J6TAB8"/>
<evidence type="ECO:0000259" key="2">
    <source>
        <dbReference type="Pfam" id="PF01370"/>
    </source>
</evidence>
<sequence>MKKVLITGGAGFIGYFLSQKLLANGLEVVGIDNLNDYYDPALKQARLDQL</sequence>
<proteinExistence type="predicted"/>
<organism evidence="3 4">
    <name type="scientific">Candidatus Desulfatifera sulfidica</name>
    <dbReference type="NCBI Taxonomy" id="2841691"/>
    <lineage>
        <taxon>Bacteria</taxon>
        <taxon>Pseudomonadati</taxon>
        <taxon>Thermodesulfobacteriota</taxon>
        <taxon>Desulfobulbia</taxon>
        <taxon>Desulfobulbales</taxon>
        <taxon>Desulfobulbaceae</taxon>
        <taxon>Candidatus Desulfatifera</taxon>
    </lineage>
</organism>
<dbReference type="InterPro" id="IPR036291">
    <property type="entry name" value="NAD(P)-bd_dom_sf"/>
</dbReference>
<name>A0A8J6TAB8_9BACT</name>
<evidence type="ECO:0000313" key="4">
    <source>
        <dbReference type="Proteomes" id="UP000599024"/>
    </source>
</evidence>
<gene>
    <name evidence="3" type="ORF">H8E79_05085</name>
</gene>
<dbReference type="EMBL" id="JACNLK010000044">
    <property type="protein sequence ID" value="MBC8208523.1"/>
    <property type="molecule type" value="Genomic_DNA"/>
</dbReference>
<dbReference type="InterPro" id="IPR001509">
    <property type="entry name" value="Epimerase_deHydtase"/>
</dbReference>
<reference evidence="3 4" key="1">
    <citation type="submission" date="2020-08" db="EMBL/GenBank/DDBJ databases">
        <title>Bridging the membrane lipid divide: bacteria of the FCB group superphylum have the potential to synthesize archaeal ether lipids.</title>
        <authorList>
            <person name="Villanueva L."/>
            <person name="Von Meijenfeldt F.A.B."/>
            <person name="Westbye A.B."/>
            <person name="Yadav S."/>
            <person name="Hopmans E.C."/>
            <person name="Dutilh B.E."/>
            <person name="Sinninghe Damste J.S."/>
        </authorList>
    </citation>
    <scope>NUCLEOTIDE SEQUENCE [LARGE SCALE GENOMIC DNA]</scope>
    <source>
        <strain evidence="3">NIOZ-UU81</strain>
    </source>
</reference>
<comment type="caution">
    <text evidence="3">The sequence shown here is derived from an EMBL/GenBank/DDBJ whole genome shotgun (WGS) entry which is preliminary data.</text>
</comment>
<evidence type="ECO:0000256" key="1">
    <source>
        <dbReference type="ARBA" id="ARBA00023027"/>
    </source>
</evidence>
<feature type="domain" description="NAD-dependent epimerase/dehydratase" evidence="2">
    <location>
        <begin position="4"/>
        <end position="40"/>
    </location>
</feature>
<accession>A0A8J6TAB8</accession>
<dbReference type="Gene3D" id="3.40.50.720">
    <property type="entry name" value="NAD(P)-binding Rossmann-like Domain"/>
    <property type="match status" value="1"/>
</dbReference>
<dbReference type="PANTHER" id="PTHR43574">
    <property type="entry name" value="EPIMERASE-RELATED"/>
    <property type="match status" value="1"/>
</dbReference>
<dbReference type="Proteomes" id="UP000599024">
    <property type="component" value="Unassembled WGS sequence"/>
</dbReference>
<feature type="non-terminal residue" evidence="3">
    <location>
        <position position="50"/>
    </location>
</feature>